<comment type="caution">
    <text evidence="6">The sequence shown here is derived from an EMBL/GenBank/DDBJ whole genome shotgun (WGS) entry which is preliminary data.</text>
</comment>
<dbReference type="PANTHER" id="PTHR30055">
    <property type="entry name" value="HTH-TYPE TRANSCRIPTIONAL REGULATOR RUTR"/>
    <property type="match status" value="1"/>
</dbReference>
<evidence type="ECO:0000256" key="2">
    <source>
        <dbReference type="ARBA" id="ARBA00023125"/>
    </source>
</evidence>
<dbReference type="GO" id="GO:0000976">
    <property type="term" value="F:transcription cis-regulatory region binding"/>
    <property type="evidence" value="ECO:0007669"/>
    <property type="project" value="TreeGrafter"/>
</dbReference>
<dbReference type="GO" id="GO:0003700">
    <property type="term" value="F:DNA-binding transcription factor activity"/>
    <property type="evidence" value="ECO:0007669"/>
    <property type="project" value="TreeGrafter"/>
</dbReference>
<evidence type="ECO:0000259" key="5">
    <source>
        <dbReference type="PROSITE" id="PS50977"/>
    </source>
</evidence>
<dbReference type="OrthoDB" id="8688418at2"/>
<dbReference type="Pfam" id="PF00440">
    <property type="entry name" value="TetR_N"/>
    <property type="match status" value="1"/>
</dbReference>
<gene>
    <name evidence="6" type="ORF">DFJ68_2758</name>
</gene>
<evidence type="ECO:0000313" key="7">
    <source>
        <dbReference type="Proteomes" id="UP000278440"/>
    </source>
</evidence>
<keyword evidence="1" id="KW-0805">Transcription regulation</keyword>
<dbReference type="Proteomes" id="UP000278440">
    <property type="component" value="Unassembled WGS sequence"/>
</dbReference>
<evidence type="ECO:0000256" key="1">
    <source>
        <dbReference type="ARBA" id="ARBA00023015"/>
    </source>
</evidence>
<reference evidence="6 7" key="1">
    <citation type="submission" date="2018-10" db="EMBL/GenBank/DDBJ databases">
        <title>Sequencing the genomes of 1000 actinobacteria strains.</title>
        <authorList>
            <person name="Klenk H.-P."/>
        </authorList>
    </citation>
    <scope>NUCLEOTIDE SEQUENCE [LARGE SCALE GENOMIC DNA]</scope>
    <source>
        <strain evidence="6 7">DSM 44267</strain>
    </source>
</reference>
<dbReference type="PRINTS" id="PR00455">
    <property type="entry name" value="HTHTETR"/>
</dbReference>
<dbReference type="InterPro" id="IPR001647">
    <property type="entry name" value="HTH_TetR"/>
</dbReference>
<evidence type="ECO:0000313" key="6">
    <source>
        <dbReference type="EMBL" id="RKT79291.1"/>
    </source>
</evidence>
<dbReference type="InterPro" id="IPR009057">
    <property type="entry name" value="Homeodomain-like_sf"/>
</dbReference>
<dbReference type="PROSITE" id="PS01081">
    <property type="entry name" value="HTH_TETR_1"/>
    <property type="match status" value="1"/>
</dbReference>
<dbReference type="Gene3D" id="1.10.357.10">
    <property type="entry name" value="Tetracycline Repressor, domain 2"/>
    <property type="match status" value="1"/>
</dbReference>
<protein>
    <submittedName>
        <fullName evidence="6">TetR family transcriptional regulator</fullName>
    </submittedName>
</protein>
<feature type="DNA-binding region" description="H-T-H motif" evidence="4">
    <location>
        <begin position="33"/>
        <end position="52"/>
    </location>
</feature>
<feature type="domain" description="HTH tetR-type" evidence="5">
    <location>
        <begin position="10"/>
        <end position="70"/>
    </location>
</feature>
<dbReference type="PANTHER" id="PTHR30055:SF234">
    <property type="entry name" value="HTH-TYPE TRANSCRIPTIONAL REGULATOR BETI"/>
    <property type="match status" value="1"/>
</dbReference>
<accession>A0A495XXH7</accession>
<keyword evidence="7" id="KW-1185">Reference proteome</keyword>
<name>A0A495XXH7_9MICO</name>
<keyword evidence="3" id="KW-0804">Transcription</keyword>
<dbReference type="InterPro" id="IPR050109">
    <property type="entry name" value="HTH-type_TetR-like_transc_reg"/>
</dbReference>
<dbReference type="SUPFAM" id="SSF46689">
    <property type="entry name" value="Homeodomain-like"/>
    <property type="match status" value="1"/>
</dbReference>
<dbReference type="PROSITE" id="PS50977">
    <property type="entry name" value="HTH_TETR_2"/>
    <property type="match status" value="1"/>
</dbReference>
<evidence type="ECO:0000256" key="4">
    <source>
        <dbReference type="PROSITE-ProRule" id="PRU00335"/>
    </source>
</evidence>
<organism evidence="6 7">
    <name type="scientific">Terracoccus luteus</name>
    <dbReference type="NCBI Taxonomy" id="53356"/>
    <lineage>
        <taxon>Bacteria</taxon>
        <taxon>Bacillati</taxon>
        <taxon>Actinomycetota</taxon>
        <taxon>Actinomycetes</taxon>
        <taxon>Micrococcales</taxon>
        <taxon>Intrasporangiaceae</taxon>
        <taxon>Terracoccus</taxon>
    </lineage>
</organism>
<proteinExistence type="predicted"/>
<dbReference type="AlphaFoldDB" id="A0A495XXH7"/>
<dbReference type="RefSeq" id="WP_147431593.1">
    <property type="nucleotide sequence ID" value="NZ_RBXT01000001.1"/>
</dbReference>
<keyword evidence="2 4" id="KW-0238">DNA-binding</keyword>
<evidence type="ECO:0000256" key="3">
    <source>
        <dbReference type="ARBA" id="ARBA00023163"/>
    </source>
</evidence>
<dbReference type="InterPro" id="IPR023772">
    <property type="entry name" value="DNA-bd_HTH_TetR-type_CS"/>
</dbReference>
<dbReference type="EMBL" id="RBXT01000001">
    <property type="protein sequence ID" value="RKT79291.1"/>
    <property type="molecule type" value="Genomic_DNA"/>
</dbReference>
<sequence>MAQSAVVRRQSTLRRITVAAQEMAIERGYDGFTLDDLAAAVGVSRRTLFNHVSGKEEAVVGVRPDFDPVLVERFRAGGPTGDLFDDLLHLIVELLDREDASREDAGRFHRLLETNSQLTPRVHRELERVCTEAVEMASVRPGEGDRQRAGVVVVVLGALVAHAMNEYLRADDTVSLVDHLRTSAETARQLLA</sequence>